<dbReference type="PANTHER" id="PTHR21015:SF22">
    <property type="entry name" value="GLYCOSYLTRANSFERASE"/>
    <property type="match status" value="1"/>
</dbReference>
<evidence type="ECO:0000313" key="3">
    <source>
        <dbReference type="Proteomes" id="UP000185736"/>
    </source>
</evidence>
<dbReference type="GO" id="GO:0016757">
    <property type="term" value="F:glycosyltransferase activity"/>
    <property type="evidence" value="ECO:0007669"/>
    <property type="project" value="UniProtKB-ARBA"/>
</dbReference>
<dbReference type="Pfam" id="PF06722">
    <property type="entry name" value="EryCIII-like_C"/>
    <property type="match status" value="1"/>
</dbReference>
<dbReference type="Proteomes" id="UP000185736">
    <property type="component" value="Unassembled WGS sequence"/>
</dbReference>
<dbReference type="RefSeq" id="WP_075250180.1">
    <property type="nucleotide sequence ID" value="NZ_MSGO01000058.1"/>
</dbReference>
<sequence>MPEGTTGDVVAVRRRTSRVLFAPETFNFAEVTRAIEVARRMPSHVECVFAGFSRRNTEYIRAAGFEFRLLTPCLSEEEGRLALDFDQGRSLRHPFTEKMLAQRVTSERVLLRSLRPDAVVIGVTPSQFISARAECVPLVFVRPFAYSLAHLEAARATGATGFLPRTCPEECLADNMAARALHVLGTRVPLPRSFHSVARANGVSLPQGVLVGLTADLNLIATAPHLLPGWLRMPQGHRVVGPVYARLPGELPEFLADLAAGPQPLVYFAMGSSGNRDLVLDVLAGLGRADCQVLAPVRTHLREEDLDALPRNVHVTDWLPAHELGGAVDLAITHGGEGTVQTSCVQGWPFIGIPLQFEQRFNVQRCVAFGSARLVSQKEARRADWAALVAQALADDGMRSRARRMAGLMEGLDGPGRAAEAVCELL</sequence>
<dbReference type="Gene3D" id="3.40.50.2000">
    <property type="entry name" value="Glycogen Phosphorylase B"/>
    <property type="match status" value="2"/>
</dbReference>
<protein>
    <submittedName>
        <fullName evidence="2">Glycosyl transferase family 28</fullName>
    </submittedName>
</protein>
<gene>
    <name evidence="2" type="ORF">BKH32_11670</name>
</gene>
<dbReference type="InterPro" id="IPR010610">
    <property type="entry name" value="EryCIII-like_C"/>
</dbReference>
<dbReference type="EMBL" id="MSGO01000058">
    <property type="protein sequence ID" value="OLL13870.1"/>
    <property type="molecule type" value="Genomic_DNA"/>
</dbReference>
<proteinExistence type="predicted"/>
<organism evidence="2 3">
    <name type="scientific">Actinomyces oris</name>
    <dbReference type="NCBI Taxonomy" id="544580"/>
    <lineage>
        <taxon>Bacteria</taxon>
        <taxon>Bacillati</taxon>
        <taxon>Actinomycetota</taxon>
        <taxon>Actinomycetes</taxon>
        <taxon>Actinomycetales</taxon>
        <taxon>Actinomycetaceae</taxon>
        <taxon>Actinomyces</taxon>
    </lineage>
</organism>
<keyword evidence="2" id="KW-0808">Transferase</keyword>
<reference evidence="2 3" key="1">
    <citation type="submission" date="2016-12" db="EMBL/GenBank/DDBJ databases">
        <title>Genomic comparison of strains in the 'Actinomyces naeslundii' group.</title>
        <authorList>
            <person name="Mughal S.R."/>
            <person name="Do T."/>
            <person name="Gilbert S.C."/>
            <person name="Witherden E.A."/>
            <person name="Didelot X."/>
            <person name="Beighton D."/>
        </authorList>
    </citation>
    <scope>NUCLEOTIDE SEQUENCE [LARGE SCALE GENOMIC DNA]</scope>
    <source>
        <strain evidence="2 3">S64C</strain>
    </source>
</reference>
<comment type="caution">
    <text evidence="2">The sequence shown here is derived from an EMBL/GenBank/DDBJ whole genome shotgun (WGS) entry which is preliminary data.</text>
</comment>
<dbReference type="SUPFAM" id="SSF53756">
    <property type="entry name" value="UDP-Glycosyltransferase/glycogen phosphorylase"/>
    <property type="match status" value="1"/>
</dbReference>
<feature type="domain" description="Erythromycin biosynthesis protein CIII-like C-terminal" evidence="1">
    <location>
        <begin position="282"/>
        <end position="409"/>
    </location>
</feature>
<name>A0A1Q8HYE9_9ACTO</name>
<dbReference type="AlphaFoldDB" id="A0A1Q8HYE9"/>
<dbReference type="PANTHER" id="PTHR21015">
    <property type="entry name" value="UDP-N-ACETYLGLUCOSAMINE--N-ACETYLMURAMYL-(PENTAPEPTIDE) PYROPHOSPHORYL-UNDECAPRENOL N-ACETYLGLUCOSAMINE TRANSFERASE 1"/>
    <property type="match status" value="1"/>
</dbReference>
<evidence type="ECO:0000313" key="2">
    <source>
        <dbReference type="EMBL" id="OLL13870.1"/>
    </source>
</evidence>
<accession>A0A1Q8HYE9</accession>
<evidence type="ECO:0000259" key="1">
    <source>
        <dbReference type="Pfam" id="PF06722"/>
    </source>
</evidence>